<evidence type="ECO:0000313" key="2">
    <source>
        <dbReference type="Proteomes" id="UP000487929"/>
    </source>
</evidence>
<keyword evidence="2" id="KW-1185">Reference proteome</keyword>
<proteinExistence type="predicted"/>
<dbReference type="RefSeq" id="WP_161432213.1">
    <property type="nucleotide sequence ID" value="NZ_WUTT01000001.1"/>
</dbReference>
<protein>
    <recommendedName>
        <fullName evidence="3">Thioredoxin domain-containing protein</fullName>
    </recommendedName>
</protein>
<sequence length="187" mass="20508">MTMTHAARYGRLKLLALLLFLSLPVLVATVMALGRVGIPEGRTAHGELAPEIPVLAEWPLAANMAPSVSGDWVLAFDCGRRCAELSDQWWRLHRALGREAPRVSRLRVGGQAEALPGEVVARWAERPSWLEPGRLWLLDPRGQPVLGYPADVDPYAVKADLGRLLRMNPEAPWQGGQELAGQELAGR</sequence>
<gene>
    <name evidence="1" type="ORF">GRB96_11185</name>
</gene>
<comment type="caution">
    <text evidence="1">The sequence shown here is derived from an EMBL/GenBank/DDBJ whole genome shotgun (WGS) entry which is preliminary data.</text>
</comment>
<dbReference type="AlphaFoldDB" id="A0A7X4W5X7"/>
<accession>A0A7X4W5X7</accession>
<dbReference type="Proteomes" id="UP000487929">
    <property type="component" value="Unassembled WGS sequence"/>
</dbReference>
<evidence type="ECO:0000313" key="1">
    <source>
        <dbReference type="EMBL" id="NAW34978.1"/>
    </source>
</evidence>
<dbReference type="OrthoDB" id="9785445at2"/>
<dbReference type="EMBL" id="WUTT01000001">
    <property type="protein sequence ID" value="NAW34978.1"/>
    <property type="molecule type" value="Genomic_DNA"/>
</dbReference>
<organism evidence="1 2">
    <name type="scientific">Halomonas alimentaria</name>
    <dbReference type="NCBI Taxonomy" id="147248"/>
    <lineage>
        <taxon>Bacteria</taxon>
        <taxon>Pseudomonadati</taxon>
        <taxon>Pseudomonadota</taxon>
        <taxon>Gammaproteobacteria</taxon>
        <taxon>Oceanospirillales</taxon>
        <taxon>Halomonadaceae</taxon>
        <taxon>Halomonas</taxon>
    </lineage>
</organism>
<evidence type="ECO:0008006" key="3">
    <source>
        <dbReference type="Google" id="ProtNLM"/>
    </source>
</evidence>
<name>A0A7X4W5X7_9GAMM</name>
<reference evidence="1 2" key="1">
    <citation type="submission" date="2019-12" db="EMBL/GenBank/DDBJ databases">
        <title>Draft genome sequencing of Halomonas alimentaria DSM 15356.</title>
        <authorList>
            <person name="Pandiyan K."/>
            <person name="Kushwaha P."/>
            <person name="Gowdham M."/>
            <person name="Chakdar H."/>
            <person name="Singh A."/>
            <person name="Kumar M."/>
            <person name="Saxena A.K."/>
        </authorList>
    </citation>
    <scope>NUCLEOTIDE SEQUENCE [LARGE SCALE GENOMIC DNA]</scope>
    <source>
        <strain evidence="1 2">DSM 15356</strain>
    </source>
</reference>